<evidence type="ECO:0000256" key="1">
    <source>
        <dbReference type="SAM" id="Phobius"/>
    </source>
</evidence>
<proteinExistence type="predicted"/>
<evidence type="ECO:0000313" key="2">
    <source>
        <dbReference type="EMBL" id="QCK15583.1"/>
    </source>
</evidence>
<keyword evidence="1" id="KW-1133">Transmembrane helix</keyword>
<name>A0A4D7JL06_9BACT</name>
<gene>
    <name evidence="2" type="ORF">DCC35_12910</name>
</gene>
<sequence length="245" mass="28659">MLLNDLYLKYEYSNFWTGKFSDLSGLFLFPYFLSSLRIKWTKEIYIGTAILFIFWKSELSQHIIDWFQQNGIGVSRIVDYSDLFALLILPFSYIYFKKHIDANKNIRKSLAIPIVAISIFSFWATTLPREQVKIDFKMNQIYHINKPKSEILESLSAGHPYSENPDKNLIDSLFYINFDLIEDYRADITVLSTIVSIDSNRTIIKLDSVLYGEITGNLVTGVKKSYLEHFRSLDKNDFKELLIKQ</sequence>
<feature type="transmembrane region" description="Helical" evidence="1">
    <location>
        <begin position="77"/>
        <end position="96"/>
    </location>
</feature>
<accession>A0A4D7JL06</accession>
<evidence type="ECO:0000313" key="3">
    <source>
        <dbReference type="Proteomes" id="UP000298616"/>
    </source>
</evidence>
<dbReference type="Proteomes" id="UP000298616">
    <property type="component" value="Chromosome"/>
</dbReference>
<dbReference type="AlphaFoldDB" id="A0A4D7JL06"/>
<reference evidence="2 3" key="1">
    <citation type="submission" date="2018-04" db="EMBL/GenBank/DDBJ databases">
        <title>Complete genome uncultured novel isolate.</title>
        <authorList>
            <person name="Merlino G."/>
        </authorList>
    </citation>
    <scope>NUCLEOTIDE SEQUENCE [LARGE SCALE GENOMIC DNA]</scope>
    <source>
        <strain evidence="3">R1DC9</strain>
    </source>
</reference>
<keyword evidence="1" id="KW-0472">Membrane</keyword>
<dbReference type="KEGG" id="fpf:DCC35_12910"/>
<protein>
    <submittedName>
        <fullName evidence="2">Uncharacterized protein</fullName>
    </submittedName>
</protein>
<feature type="transmembrane region" description="Helical" evidence="1">
    <location>
        <begin position="108"/>
        <end position="127"/>
    </location>
</feature>
<keyword evidence="1" id="KW-0812">Transmembrane</keyword>
<dbReference type="EMBL" id="CP028923">
    <property type="protein sequence ID" value="QCK15583.1"/>
    <property type="molecule type" value="Genomic_DNA"/>
</dbReference>
<keyword evidence="3" id="KW-1185">Reference proteome</keyword>
<organism evidence="2 3">
    <name type="scientific">Mangrovivirga cuniculi</name>
    <dbReference type="NCBI Taxonomy" id="2715131"/>
    <lineage>
        <taxon>Bacteria</taxon>
        <taxon>Pseudomonadati</taxon>
        <taxon>Bacteroidota</taxon>
        <taxon>Cytophagia</taxon>
        <taxon>Cytophagales</taxon>
        <taxon>Mangrovivirgaceae</taxon>
        <taxon>Mangrovivirga</taxon>
    </lineage>
</organism>